<reference evidence="2 3" key="1">
    <citation type="journal article" date="2022" name="Front. Microbiol.">
        <title>High genomic differentiation and limited gene flow indicate recent cryptic speciation within the genus Laspinema (cyanobacteria).</title>
        <authorList>
            <person name="Stanojkovic A."/>
            <person name="Skoupy S."/>
            <person name="Skaloud P."/>
            <person name="Dvorak P."/>
        </authorList>
    </citation>
    <scope>NUCLEOTIDE SEQUENCE [LARGE SCALE GENOMIC DNA]</scope>
    <source>
        <strain evidence="2 3">D3b</strain>
    </source>
</reference>
<gene>
    <name evidence="2" type="ORF">NG792_07855</name>
</gene>
<name>A0ABT2N8B3_9CYAN</name>
<keyword evidence="1" id="KW-0812">Transmembrane</keyword>
<accession>A0ABT2N8B3</accession>
<dbReference type="RefSeq" id="WP_261235076.1">
    <property type="nucleotide sequence ID" value="NZ_JAMXFA010000008.1"/>
</dbReference>
<keyword evidence="1" id="KW-0472">Membrane</keyword>
<evidence type="ECO:0000313" key="3">
    <source>
        <dbReference type="Proteomes" id="UP001525961"/>
    </source>
</evidence>
<feature type="transmembrane region" description="Helical" evidence="1">
    <location>
        <begin position="65"/>
        <end position="91"/>
    </location>
</feature>
<comment type="caution">
    <text evidence="2">The sequence shown here is derived from an EMBL/GenBank/DDBJ whole genome shotgun (WGS) entry which is preliminary data.</text>
</comment>
<keyword evidence="3" id="KW-1185">Reference proteome</keyword>
<dbReference type="EMBL" id="JAMXFA010000008">
    <property type="protein sequence ID" value="MCT7977615.1"/>
    <property type="molecule type" value="Genomic_DNA"/>
</dbReference>
<protein>
    <submittedName>
        <fullName evidence="2">Uncharacterized protein</fullName>
    </submittedName>
</protein>
<organism evidence="2 3">
    <name type="scientific">Laspinema olomoucense D3b</name>
    <dbReference type="NCBI Taxonomy" id="2953688"/>
    <lineage>
        <taxon>Bacteria</taxon>
        <taxon>Bacillati</taxon>
        <taxon>Cyanobacteriota</taxon>
        <taxon>Cyanophyceae</taxon>
        <taxon>Oscillatoriophycideae</taxon>
        <taxon>Oscillatoriales</taxon>
        <taxon>Laspinemataceae</taxon>
        <taxon>Laspinema</taxon>
        <taxon>Laspinema olomoucense</taxon>
    </lineage>
</organism>
<evidence type="ECO:0000313" key="2">
    <source>
        <dbReference type="EMBL" id="MCT7977615.1"/>
    </source>
</evidence>
<dbReference type="Proteomes" id="UP001525961">
    <property type="component" value="Unassembled WGS sequence"/>
</dbReference>
<keyword evidence="1" id="KW-1133">Transmembrane helix</keyword>
<evidence type="ECO:0000256" key="1">
    <source>
        <dbReference type="SAM" id="Phobius"/>
    </source>
</evidence>
<proteinExistence type="predicted"/>
<sequence length="351" mass="39864">MPEKEVVVNYKRIIYLTADDNAENFSELVNIFSQQVKLADISPEDISFKEKNLIKPSKRVLSKRLLLFFIYNLPFFGMSFALAELAGIISLSDELDITFFKSSETEEEKLTSTKDSQGSNINSISLKYWLEESVQILPYSSVPKTLIFPLGPPIPNKIYYQHPLTDKKNHYIPAESYYSTLQEEKELELISILCDLGATKIEIYEEENQSKDVTLKAQGKIKSIGGIEGNISKETEKSQSKKGEFTYEGKPWHPNLKDEFDSSKYSWYAQERIWRLIVYGRLTNGQLSANIELTTNLSSEEKIGISLVEGLLKEIGGVDASALVSNLMTKKRRFFVEFAGKEESKSAKGKK</sequence>